<feature type="transmembrane region" description="Helical" evidence="9">
    <location>
        <begin position="276"/>
        <end position="295"/>
    </location>
</feature>
<sequence length="610" mass="64665">MASIGFINTILMLAALVVAVGILSSLIATRFGAPLILVFLAIGMLVGEDGPGGIHFSDYRLTYLIGSTALAVILFDGGLQTRMRAARGAFSPALLLSTVGVLVTTGLTGAVAHLLLPLSWTEGFLLGAAVASTDAAAVFFLLRAGGLQLRRRIGATLEIESGTNDPVAVFLVMVLLELVMARHEGWDWVIATNLARQLVLGAGLGVAGGFGIVWCLNRLSLPAGLNGPFVATVAVLIYALTAAADGSGFLAVYLAGLVTGNRPVRGLPNTQGFLSAATWLCQIGMFLVLGLLITPSALIDVAIPGIVISAFLIIVGRPLAVWLCLTPFGFTRREKGFISWVGLRGAVSIFLATIPMLVGAPHAQIYFNIAFFVVLVSLLVQGWTITAAARRFDIALARTVRPVTRTELDLPGQIEREMVGYPLLADSPAAAGDTVLPGWAVPVLVVRGAEVLNPLDAGRLVPGDYAYLVVPTQRVPELDRLFRPFGETSFREAASVGEFRFNGTAVLGLLAELYGLPISGEQMNMTVAELFAARFDDEPEENDAISFGEATMIARKVTNGKVAVAGLRLPPEESAPVLPRTLWHAAATRAGLDRLPRHIASAARRLRPRR</sequence>
<evidence type="ECO:0000256" key="4">
    <source>
        <dbReference type="ARBA" id="ARBA00022475"/>
    </source>
</evidence>
<dbReference type="InterPro" id="IPR038770">
    <property type="entry name" value="Na+/solute_symporter_sf"/>
</dbReference>
<evidence type="ECO:0000313" key="11">
    <source>
        <dbReference type="EMBL" id="SHO66110.1"/>
    </source>
</evidence>
<dbReference type="RefSeq" id="WP_073629621.1">
    <property type="nucleotide sequence ID" value="NZ_FRXO01000005.1"/>
</dbReference>
<gene>
    <name evidence="11" type="ORF">SAMN02745172_02763</name>
</gene>
<dbReference type="EMBL" id="FRXO01000005">
    <property type="protein sequence ID" value="SHO66110.1"/>
    <property type="molecule type" value="Genomic_DNA"/>
</dbReference>
<feature type="transmembrane region" description="Helical" evidence="9">
    <location>
        <begin position="365"/>
        <end position="389"/>
    </location>
</feature>
<dbReference type="Pfam" id="PF03471">
    <property type="entry name" value="CorC_HlyC"/>
    <property type="match status" value="1"/>
</dbReference>
<evidence type="ECO:0000256" key="2">
    <source>
        <dbReference type="ARBA" id="ARBA00022448"/>
    </source>
</evidence>
<evidence type="ECO:0000256" key="9">
    <source>
        <dbReference type="SAM" id="Phobius"/>
    </source>
</evidence>
<proteinExistence type="predicted"/>
<keyword evidence="8 9" id="KW-0472">Membrane</keyword>
<evidence type="ECO:0000256" key="8">
    <source>
        <dbReference type="ARBA" id="ARBA00023136"/>
    </source>
</evidence>
<feature type="transmembrane region" description="Helical" evidence="9">
    <location>
        <begin position="301"/>
        <end position="325"/>
    </location>
</feature>
<dbReference type="GO" id="GO:0015297">
    <property type="term" value="F:antiporter activity"/>
    <property type="evidence" value="ECO:0007669"/>
    <property type="project" value="UniProtKB-KW"/>
</dbReference>
<dbReference type="OrthoDB" id="9810759at2"/>
<dbReference type="Pfam" id="PF00999">
    <property type="entry name" value="Na_H_Exchanger"/>
    <property type="match status" value="1"/>
</dbReference>
<dbReference type="STRING" id="1123029.SAMN02745172_02763"/>
<feature type="transmembrane region" description="Helical" evidence="9">
    <location>
        <begin position="194"/>
        <end position="216"/>
    </location>
</feature>
<evidence type="ECO:0000256" key="6">
    <source>
        <dbReference type="ARBA" id="ARBA00022989"/>
    </source>
</evidence>
<evidence type="ECO:0000256" key="3">
    <source>
        <dbReference type="ARBA" id="ARBA00022449"/>
    </source>
</evidence>
<dbReference type="Gene3D" id="1.20.1530.20">
    <property type="match status" value="1"/>
</dbReference>
<accession>A0A1M7ZMI6</accession>
<dbReference type="GO" id="GO:1902600">
    <property type="term" value="P:proton transmembrane transport"/>
    <property type="evidence" value="ECO:0007669"/>
    <property type="project" value="InterPro"/>
</dbReference>
<feature type="transmembrane region" description="Helical" evidence="9">
    <location>
        <begin position="337"/>
        <end position="359"/>
    </location>
</feature>
<dbReference type="NCBIfam" id="NF003715">
    <property type="entry name" value="PRK05326.1-2"/>
    <property type="match status" value="1"/>
</dbReference>
<feature type="transmembrane region" description="Helical" evidence="9">
    <location>
        <begin position="124"/>
        <end position="142"/>
    </location>
</feature>
<dbReference type="SMART" id="SM01091">
    <property type="entry name" value="CorC_HlyC"/>
    <property type="match status" value="1"/>
</dbReference>
<dbReference type="GO" id="GO:0005886">
    <property type="term" value="C:plasma membrane"/>
    <property type="evidence" value="ECO:0007669"/>
    <property type="project" value="UniProtKB-SubCell"/>
</dbReference>
<evidence type="ECO:0000256" key="7">
    <source>
        <dbReference type="ARBA" id="ARBA00023065"/>
    </source>
</evidence>
<keyword evidence="2" id="KW-0813">Transport</keyword>
<organism evidence="11 12">
    <name type="scientific">Pseudoxanthobacter soli DSM 19599</name>
    <dbReference type="NCBI Taxonomy" id="1123029"/>
    <lineage>
        <taxon>Bacteria</taxon>
        <taxon>Pseudomonadati</taxon>
        <taxon>Pseudomonadota</taxon>
        <taxon>Alphaproteobacteria</taxon>
        <taxon>Hyphomicrobiales</taxon>
        <taxon>Segnochrobactraceae</taxon>
        <taxon>Pseudoxanthobacter</taxon>
    </lineage>
</organism>
<keyword evidence="5 9" id="KW-0812">Transmembrane</keyword>
<evidence type="ECO:0000259" key="10">
    <source>
        <dbReference type="SMART" id="SM01091"/>
    </source>
</evidence>
<feature type="transmembrane region" description="Helical" evidence="9">
    <location>
        <begin position="89"/>
        <end position="112"/>
    </location>
</feature>
<reference evidence="11 12" key="1">
    <citation type="submission" date="2016-12" db="EMBL/GenBank/DDBJ databases">
        <authorList>
            <person name="Song W.-J."/>
            <person name="Kurnit D.M."/>
        </authorList>
    </citation>
    <scope>NUCLEOTIDE SEQUENCE [LARGE SCALE GENOMIC DNA]</scope>
    <source>
        <strain evidence="11 12">DSM 19599</strain>
    </source>
</reference>
<keyword evidence="3" id="KW-0050">Antiport</keyword>
<protein>
    <submittedName>
        <fullName evidence="11">Potassium/proton antiporter, CPA1 family (TC 2.A.36)</fullName>
    </submittedName>
</protein>
<dbReference type="NCBIfam" id="NF003716">
    <property type="entry name" value="PRK05326.1-3"/>
    <property type="match status" value="1"/>
</dbReference>
<feature type="transmembrane region" description="Helical" evidence="9">
    <location>
        <begin position="6"/>
        <end position="24"/>
    </location>
</feature>
<dbReference type="NCBIfam" id="NF003714">
    <property type="entry name" value="PRK05326.1-1"/>
    <property type="match status" value="1"/>
</dbReference>
<keyword evidence="6 9" id="KW-1133">Transmembrane helix</keyword>
<name>A0A1M7ZMI6_9HYPH</name>
<dbReference type="AlphaFoldDB" id="A0A1M7ZMI6"/>
<dbReference type="PANTHER" id="PTHR32507:SF7">
    <property type="entry name" value="K(+)_H(+) ANTIPORTER NHAP2"/>
    <property type="match status" value="1"/>
</dbReference>
<keyword evidence="12" id="KW-1185">Reference proteome</keyword>
<evidence type="ECO:0000256" key="5">
    <source>
        <dbReference type="ARBA" id="ARBA00022692"/>
    </source>
</evidence>
<evidence type="ECO:0000256" key="1">
    <source>
        <dbReference type="ARBA" id="ARBA00004651"/>
    </source>
</evidence>
<keyword evidence="4" id="KW-1003">Cell membrane</keyword>
<feature type="transmembrane region" description="Helical" evidence="9">
    <location>
        <begin position="246"/>
        <end position="264"/>
    </location>
</feature>
<keyword evidence="7" id="KW-0406">Ion transport</keyword>
<evidence type="ECO:0000313" key="12">
    <source>
        <dbReference type="Proteomes" id="UP000186406"/>
    </source>
</evidence>
<dbReference type="Proteomes" id="UP000186406">
    <property type="component" value="Unassembled WGS sequence"/>
</dbReference>
<dbReference type="InterPro" id="IPR005170">
    <property type="entry name" value="Transptr-assoc_dom"/>
</dbReference>
<feature type="domain" description="Transporter-associated" evidence="10">
    <location>
        <begin position="492"/>
        <end position="571"/>
    </location>
</feature>
<feature type="transmembrane region" description="Helical" evidence="9">
    <location>
        <begin position="59"/>
        <end position="77"/>
    </location>
</feature>
<comment type="subcellular location">
    <subcellularLocation>
        <location evidence="1">Cell membrane</location>
        <topology evidence="1">Multi-pass membrane protein</topology>
    </subcellularLocation>
</comment>
<feature type="transmembrane region" description="Helical" evidence="9">
    <location>
        <begin position="31"/>
        <end position="47"/>
    </location>
</feature>
<dbReference type="PANTHER" id="PTHR32507">
    <property type="entry name" value="NA(+)/H(+) ANTIPORTER 1"/>
    <property type="match status" value="1"/>
</dbReference>
<dbReference type="InterPro" id="IPR006153">
    <property type="entry name" value="Cation/H_exchanger_TM"/>
</dbReference>